<feature type="repeat" description="TPR" evidence="1">
    <location>
        <begin position="245"/>
        <end position="278"/>
    </location>
</feature>
<feature type="compositionally biased region" description="Low complexity" evidence="2">
    <location>
        <begin position="960"/>
        <end position="973"/>
    </location>
</feature>
<dbReference type="AlphaFoldDB" id="A0A3S5EPF5"/>
<feature type="region of interest" description="Disordered" evidence="2">
    <location>
        <begin position="937"/>
        <end position="1007"/>
    </location>
</feature>
<sequence length="1007" mass="116822">MKHVIPYFIAFGLVVTLLLSCSMQQNTAKSRWWHAFNTRYNVYYNGSMAYIDGSLEKENGNKDNFTEIIPLYTVGNKESRSLGETNFNRAIEKCEKAIKLHSIKRHPVWDKNRRKTAEDIEWLNRKEYNPFLWKVWMLMGRSQFHEGNFEEAVSTFAYMSRLYATQPAIYQRAQAWLAKSYIEAGWQYEAEDVIRNMQRDSIYWSAQKEWDYTYADYYIHIDDYQKAIPYLRKVISHEMRRKQKAREWFLMGQLLAETGQKAAAYKAYQHVVRLSPPYDLAFNARVAMTEVMAGKPKQMIAKLRRMASSDNNKEYLDQVYYAIGNIYLSQKDTLHAISAYEQGNELGVRSGIEKGVLLLKLGDLYWQRNKFGDAKRCYDVAIGLLDKERKDYRQLSERLQVLEELVPHTDAVELQDSLQQLAKMNEHDRNAAIDRVITALKQKEKKEQKAQSVEGNDGYSGMQGGMESNTEAPSQSFNSSQQATWYFYNPMTVARGKEMFQRRWGKRQNIDNWQRINKTVVALASDSIAEQAELVEDTLQKTNNPEADPHRREYYLKQIPMTSEQLEASNKLLADGLFHSGIIFKDRLDNLDLSEKTLLRLIHDYPNFAQIDEAFYHLYLLYARRNELTRAESYLDRLHKECPDSKWTALLSDPYYRENARFGKHIEDSLYAASYTAFNEGRYNEVLGNAHVSAKRFPNGANRDKFLFIAALSKLNDGDAKACLQDLNTLVSTYPESQLSVMAGMIINGVKAGKQLRGAKFDMSTVWSRRSDVLNDSDSIHAVKLSAERDVNFVYMLVYNPDSVKENQLLFELAKYNFASYLVRNFEIQVEEAEGMHRMIVRGFQNYDEALQYARHLHRQEAIGRLTKKARPFIISEQNMPLLGRQFSYDDYALFYQKHFAPLRISTLQLLTEPVPSTIKPTGKPATAEEIDRELERISQQDKDYYPVDPVSKPAEKPKPAQQSQSQKPQTEPQKPRKPTPVKKPATLVKPVKPLDLDDEYYDLDGF</sequence>
<feature type="compositionally biased region" description="Basic and acidic residues" evidence="2">
    <location>
        <begin position="937"/>
        <end position="946"/>
    </location>
</feature>
<feature type="compositionally biased region" description="Acidic residues" evidence="2">
    <location>
        <begin position="997"/>
        <end position="1007"/>
    </location>
</feature>
<dbReference type="GeneID" id="85013126"/>
<dbReference type="SUPFAM" id="SSF48452">
    <property type="entry name" value="TPR-like"/>
    <property type="match status" value="3"/>
</dbReference>
<protein>
    <submittedName>
        <fullName evidence="3">Flp pilus assembly protein TadD, contains TPR repeats</fullName>
    </submittedName>
</protein>
<organism evidence="3 4">
    <name type="scientific">Segatella oris</name>
    <dbReference type="NCBI Taxonomy" id="28135"/>
    <lineage>
        <taxon>Bacteria</taxon>
        <taxon>Pseudomonadati</taxon>
        <taxon>Bacteroidota</taxon>
        <taxon>Bacteroidia</taxon>
        <taxon>Bacteroidales</taxon>
        <taxon>Prevotellaceae</taxon>
        <taxon>Segatella</taxon>
    </lineage>
</organism>
<dbReference type="PROSITE" id="PS50005">
    <property type="entry name" value="TPR"/>
    <property type="match status" value="1"/>
</dbReference>
<proteinExistence type="predicted"/>
<feature type="region of interest" description="Disordered" evidence="2">
    <location>
        <begin position="443"/>
        <end position="476"/>
    </location>
</feature>
<evidence type="ECO:0000313" key="3">
    <source>
        <dbReference type="EMBL" id="VEH16355.1"/>
    </source>
</evidence>
<evidence type="ECO:0000256" key="2">
    <source>
        <dbReference type="SAM" id="MobiDB-lite"/>
    </source>
</evidence>
<dbReference type="InterPro" id="IPR011990">
    <property type="entry name" value="TPR-like_helical_dom_sf"/>
</dbReference>
<dbReference type="Pfam" id="PF13181">
    <property type="entry name" value="TPR_8"/>
    <property type="match status" value="2"/>
</dbReference>
<name>A0A3S5EPF5_9BACT</name>
<feature type="compositionally biased region" description="Polar residues" evidence="2">
    <location>
        <begin position="466"/>
        <end position="476"/>
    </location>
</feature>
<dbReference type="Proteomes" id="UP000274578">
    <property type="component" value="Chromosome 1"/>
</dbReference>
<dbReference type="RefSeq" id="WP_018920447.1">
    <property type="nucleotide sequence ID" value="NZ_LR134384.1"/>
</dbReference>
<keyword evidence="1" id="KW-0802">TPR repeat</keyword>
<dbReference type="KEGG" id="poc:NCTC13071_02380"/>
<accession>A0A3S5EPF5</accession>
<evidence type="ECO:0000256" key="1">
    <source>
        <dbReference type="PROSITE-ProRule" id="PRU00339"/>
    </source>
</evidence>
<dbReference type="SMART" id="SM00028">
    <property type="entry name" value="TPR"/>
    <property type="match status" value="5"/>
</dbReference>
<dbReference type="EMBL" id="LR134384">
    <property type="protein sequence ID" value="VEH16355.1"/>
    <property type="molecule type" value="Genomic_DNA"/>
</dbReference>
<dbReference type="Gene3D" id="1.25.40.10">
    <property type="entry name" value="Tetratricopeptide repeat domain"/>
    <property type="match status" value="4"/>
</dbReference>
<evidence type="ECO:0000313" key="4">
    <source>
        <dbReference type="Proteomes" id="UP000274578"/>
    </source>
</evidence>
<gene>
    <name evidence="3" type="ORF">NCTC13071_02380</name>
</gene>
<reference evidence="3 4" key="1">
    <citation type="submission" date="2018-12" db="EMBL/GenBank/DDBJ databases">
        <authorList>
            <consortium name="Pathogen Informatics"/>
        </authorList>
    </citation>
    <scope>NUCLEOTIDE SEQUENCE [LARGE SCALE GENOMIC DNA]</scope>
    <source>
        <strain evidence="3 4">NCTC13071</strain>
    </source>
</reference>
<dbReference type="InterPro" id="IPR019734">
    <property type="entry name" value="TPR_rpt"/>
</dbReference>
<dbReference type="PROSITE" id="PS51257">
    <property type="entry name" value="PROKAR_LIPOPROTEIN"/>
    <property type="match status" value="1"/>
</dbReference>